<dbReference type="Proteomes" id="UP000245464">
    <property type="component" value="Chromosome 1"/>
</dbReference>
<dbReference type="CDD" id="cd00067">
    <property type="entry name" value="GAL4"/>
    <property type="match status" value="1"/>
</dbReference>
<dbReference type="Gene3D" id="4.10.240.10">
    <property type="entry name" value="Zn(2)-C6 fungal-type DNA-binding domain"/>
    <property type="match status" value="1"/>
</dbReference>
<dbReference type="InterPro" id="IPR007219">
    <property type="entry name" value="XnlR_reg_dom"/>
</dbReference>
<evidence type="ECO:0000313" key="4">
    <source>
        <dbReference type="EMBL" id="KAF7578424.1"/>
    </source>
</evidence>
<dbReference type="InterPro" id="IPR036864">
    <property type="entry name" value="Zn2-C6_fun-type_DNA-bd_sf"/>
</dbReference>
<keyword evidence="1" id="KW-0479">Metal-binding</keyword>
<dbReference type="AlphaFoldDB" id="A0A2W1FK20"/>
<dbReference type="SUPFAM" id="SSF57701">
    <property type="entry name" value="Zn2/Cys6 DNA-binding domain"/>
    <property type="match status" value="1"/>
</dbReference>
<protein>
    <submittedName>
        <fullName evidence="4">Putative C6 transcription factor</fullName>
    </submittedName>
    <submittedName>
        <fullName evidence="5">Zn-C6 fungal-type DNA-binding domain protein</fullName>
    </submittedName>
</protein>
<feature type="domain" description="Zn(2)-C6 fungal-type" evidence="3">
    <location>
        <begin position="11"/>
        <end position="41"/>
    </location>
</feature>
<dbReference type="PANTHER" id="PTHR47256">
    <property type="entry name" value="ZN(II)2CYS6 TRANSCRIPTION FACTOR (EUROFUNG)-RELATED"/>
    <property type="match status" value="1"/>
</dbReference>
<organism evidence="4 6">
    <name type="scientific">Pyrenophora tritici-repentis</name>
    <dbReference type="NCBI Taxonomy" id="45151"/>
    <lineage>
        <taxon>Eukaryota</taxon>
        <taxon>Fungi</taxon>
        <taxon>Dikarya</taxon>
        <taxon>Ascomycota</taxon>
        <taxon>Pezizomycotina</taxon>
        <taxon>Dothideomycetes</taxon>
        <taxon>Pleosporomycetidae</taxon>
        <taxon>Pleosporales</taxon>
        <taxon>Pleosporineae</taxon>
        <taxon>Pleosporaceae</taxon>
        <taxon>Pyrenophora</taxon>
    </lineage>
</organism>
<comment type="caution">
    <text evidence="4">The sequence shown here is derived from an EMBL/GenBank/DDBJ whole genome shotgun (WGS) entry which is preliminary data.</text>
</comment>
<dbReference type="InterPro" id="IPR001138">
    <property type="entry name" value="Zn2Cys6_DnaBD"/>
</dbReference>
<reference evidence="7" key="4">
    <citation type="journal article" date="2022" name="Microb. Genom.">
        <title>A global pangenome for the wheat fungal pathogen Pyrenophora tritici-repentis and prediction of effector protein structural homology.</title>
        <authorList>
            <person name="Moolhuijzen P.M."/>
            <person name="See P.T."/>
            <person name="Shi G."/>
            <person name="Powell H.R."/>
            <person name="Cockram J."/>
            <person name="Jorgensen L.N."/>
            <person name="Benslimane H."/>
            <person name="Strelkov S.E."/>
            <person name="Turner J."/>
            <person name="Liu Z."/>
            <person name="Moffat C.S."/>
        </authorList>
    </citation>
    <scope>NUCLEOTIDE SEQUENCE [LARGE SCALE GENOMIC DNA]</scope>
</reference>
<keyword evidence="2" id="KW-0539">Nucleus</keyword>
<keyword evidence="7" id="KW-1185">Reference proteome</keyword>
<evidence type="ECO:0000256" key="1">
    <source>
        <dbReference type="ARBA" id="ARBA00022723"/>
    </source>
</evidence>
<evidence type="ECO:0000313" key="7">
    <source>
        <dbReference type="Proteomes" id="UP000249757"/>
    </source>
</evidence>
<dbReference type="GO" id="GO:0000981">
    <property type="term" value="F:DNA-binding transcription factor activity, RNA polymerase II-specific"/>
    <property type="evidence" value="ECO:0007669"/>
    <property type="project" value="InterPro"/>
</dbReference>
<gene>
    <name evidence="5" type="ORF">Ptr86124_003189</name>
    <name evidence="4" type="ORF">PtrM4_026640</name>
</gene>
<accession>A0A2W1FK20</accession>
<reference evidence="4 6" key="1">
    <citation type="journal article" date="2018" name="BMC Genomics">
        <title>Comparative genomics of the wheat fungal pathogen Pyrenophora tritici-repentis reveals chromosomal variations and genome plasticity.</title>
        <authorList>
            <person name="Moolhuijzen P."/>
            <person name="See P.T."/>
            <person name="Hane J.K."/>
            <person name="Shi G."/>
            <person name="Liu Z."/>
            <person name="Oliver R.P."/>
            <person name="Moffat C.S."/>
        </authorList>
    </citation>
    <scope>NUCLEOTIDE SEQUENCE [LARGE SCALE GENOMIC DNA]</scope>
    <source>
        <strain evidence="4">M4</strain>
    </source>
</reference>
<evidence type="ECO:0000259" key="3">
    <source>
        <dbReference type="PROSITE" id="PS50048"/>
    </source>
</evidence>
<dbReference type="SMART" id="SM00066">
    <property type="entry name" value="GAL4"/>
    <property type="match status" value="1"/>
</dbReference>
<keyword evidence="5" id="KW-0238">DNA-binding</keyword>
<dbReference type="EMBL" id="NQIK02000001">
    <property type="protein sequence ID" value="KAF7578424.1"/>
    <property type="molecule type" value="Genomic_DNA"/>
</dbReference>
<dbReference type="CDD" id="cd12148">
    <property type="entry name" value="fungal_TF_MHR"/>
    <property type="match status" value="1"/>
</dbReference>
<reference evidence="5" key="3">
    <citation type="journal article" date="2022" name="bioRxiv">
        <title>A global pangenome for the wheat fungal pathogen Pyrenophora tritici-repentis and prediction of effector protein structural homology.</title>
        <authorList>
            <person name="Moolhuijzen P."/>
            <person name="See P.T."/>
            <person name="Shi G."/>
            <person name="Powell H.R."/>
            <person name="Cockram J."/>
            <person name="Jorgensen L.N."/>
            <person name="Benslimane H."/>
            <person name="Strelkov S.E."/>
            <person name="Turner J."/>
            <person name="Liu Z."/>
            <person name="Moffat C.S."/>
        </authorList>
    </citation>
    <scope>NUCLEOTIDE SEQUENCE</scope>
    <source>
        <strain evidence="5">86-124</strain>
    </source>
</reference>
<dbReference type="Pfam" id="PF00172">
    <property type="entry name" value="Zn_clus"/>
    <property type="match status" value="1"/>
</dbReference>
<evidence type="ECO:0000256" key="2">
    <source>
        <dbReference type="ARBA" id="ARBA00023242"/>
    </source>
</evidence>
<evidence type="ECO:0000313" key="5">
    <source>
        <dbReference type="EMBL" id="KAI1517888.1"/>
    </source>
</evidence>
<name>A0A2W1FK20_9PLEO</name>
<dbReference type="Pfam" id="PF04082">
    <property type="entry name" value="Fungal_trans"/>
    <property type="match status" value="1"/>
</dbReference>
<dbReference type="GO" id="GO:0003677">
    <property type="term" value="F:DNA binding"/>
    <property type="evidence" value="ECO:0007669"/>
    <property type="project" value="UniProtKB-KW"/>
</dbReference>
<evidence type="ECO:0000313" key="6">
    <source>
        <dbReference type="Proteomes" id="UP000245464"/>
    </source>
</evidence>
<dbReference type="GO" id="GO:0008270">
    <property type="term" value="F:zinc ion binding"/>
    <property type="evidence" value="ECO:0007669"/>
    <property type="project" value="InterPro"/>
</dbReference>
<dbReference type="Proteomes" id="UP000249757">
    <property type="component" value="Unassembled WGS sequence"/>
</dbReference>
<reference evidence="5" key="2">
    <citation type="submission" date="2021-05" db="EMBL/GenBank/DDBJ databases">
        <authorList>
            <person name="Moolhuijzen P.M."/>
            <person name="Moffat C.S."/>
        </authorList>
    </citation>
    <scope>NUCLEOTIDE SEQUENCE</scope>
    <source>
        <strain evidence="5">86-124</strain>
    </source>
</reference>
<dbReference type="GO" id="GO:0006351">
    <property type="term" value="P:DNA-templated transcription"/>
    <property type="evidence" value="ECO:0007669"/>
    <property type="project" value="InterPro"/>
</dbReference>
<dbReference type="InterPro" id="IPR053187">
    <property type="entry name" value="Notoamide_regulator"/>
</dbReference>
<dbReference type="OrthoDB" id="426882at2759"/>
<dbReference type="EMBL" id="NRDI02000003">
    <property type="protein sequence ID" value="KAI1517888.1"/>
    <property type="molecule type" value="Genomic_DNA"/>
</dbReference>
<proteinExistence type="predicted"/>
<sequence length="690" mass="79600">MRLEDIVGAGACEACRGRITKCSVERPQCSQCHRRQTPCNYLILPPARPDMSKRSQQPSSPERVADYGLEQVFALLRSQPFHVAQQILIHIRRGTDIHSILRYVEYGSLRLQLMLVPDTTFQFTSPYLADMMPLFQGTDNPYLSSRLYQALSAEASQQGTEAVEHAIYRVPYPGARIYDPRISPELLKPSKWTSVSSDHVFLTRLLEAYLLYEYPLWPCFHKDHFLGDMTSGRTDYCSPLLVNAILTAACHGMGTLQDRAEFWNPKTHSYLCMAETRRLWKQEQEQGVLSLPSVQAATILGRVYFANGMDSMGWSTWTDAVAIANKLDLYDIKPHFSEKERVSRTITAWGIFSQQSFSCFYLMKPPLSRFPPQDGLPNYEHAQDFFGEIWVKYPLVEHLIPIHLGQTFLALIRLRCIMNDVASKALPEEDGQDEIDLQQASRYNSMLMQWFRELPEPLQPRNIAMPSHLLLHMQFHNLITMTFQPFLKHEKSFNVFKKIDAFQNQAGFSPTKLFNTSKASLQTLLHMFYHRHGFDAYYIFLLQVLVQLGFDAVERLRTPEAQQEHFPAVMKATRATLILCAKGLRDQGRNFYLSELIFRILRDEMNPVDVKLLRDWARVKNEEEREELMMEHIQSDYPVNVEAITCDPTERRLNRLLKSMGELKLPGDGGPSSSTQHVQQASRTWRTIVF</sequence>
<dbReference type="PROSITE" id="PS50048">
    <property type="entry name" value="ZN2_CY6_FUNGAL_2"/>
    <property type="match status" value="1"/>
</dbReference>
<dbReference type="PANTHER" id="PTHR47256:SF1">
    <property type="entry name" value="ZN(II)2CYS6 TRANSCRIPTION FACTOR (EUROFUNG)"/>
    <property type="match status" value="1"/>
</dbReference>